<proteinExistence type="predicted"/>
<sequence length="155" mass="16750">MSVERIFISREPGGAQQECARIRVESERGIVGDRHFGHNDWPGQNLTLVEAEEIERFCAEFGRPADLAITRRNLITRGIRLNALVGRTFTLGSVTLRGIETCEPCSSLGRALADERLPAAAVIRRWVGCGGLRAMVVEGGEIAVGAALVVTPDAP</sequence>
<feature type="domain" description="MOSC" evidence="1">
    <location>
        <begin position="17"/>
        <end position="151"/>
    </location>
</feature>
<dbReference type="Pfam" id="PF03473">
    <property type="entry name" value="MOSC"/>
    <property type="match status" value="1"/>
</dbReference>
<gene>
    <name evidence="2" type="ORF">LZ012_18560</name>
</gene>
<comment type="caution">
    <text evidence="2">The sequence shown here is derived from an EMBL/GenBank/DDBJ whole genome shotgun (WGS) entry which is preliminary data.</text>
</comment>
<protein>
    <recommendedName>
        <fullName evidence="1">MOSC domain-containing protein</fullName>
    </recommendedName>
</protein>
<organism evidence="2 3">
    <name type="scientific">Dechloromonas hankyongensis</name>
    <dbReference type="NCBI Taxonomy" id="2908002"/>
    <lineage>
        <taxon>Bacteria</taxon>
        <taxon>Pseudomonadati</taxon>
        <taxon>Pseudomonadota</taxon>
        <taxon>Betaproteobacteria</taxon>
        <taxon>Rhodocyclales</taxon>
        <taxon>Azonexaceae</taxon>
        <taxon>Dechloromonas</taxon>
    </lineage>
</organism>
<dbReference type="RefSeq" id="WP_275712425.1">
    <property type="nucleotide sequence ID" value="NZ_JAKLTN010000007.1"/>
</dbReference>
<evidence type="ECO:0000259" key="1">
    <source>
        <dbReference type="PROSITE" id="PS51340"/>
    </source>
</evidence>
<keyword evidence="3" id="KW-1185">Reference proteome</keyword>
<dbReference type="PANTHER" id="PTHR36930">
    <property type="entry name" value="METAL-SULFUR CLUSTER BIOSYNTHESIS PROTEINS YUAD-RELATED"/>
    <property type="match status" value="1"/>
</dbReference>
<dbReference type="Gene3D" id="2.40.33.20">
    <property type="entry name" value="PK beta-barrel domain-like"/>
    <property type="match status" value="1"/>
</dbReference>
<dbReference type="PROSITE" id="PS51340">
    <property type="entry name" value="MOSC"/>
    <property type="match status" value="1"/>
</dbReference>
<dbReference type="PANTHER" id="PTHR36930:SF1">
    <property type="entry name" value="MOSC DOMAIN-CONTAINING PROTEIN"/>
    <property type="match status" value="1"/>
</dbReference>
<dbReference type="EMBL" id="JAKLTN010000007">
    <property type="protein sequence ID" value="MCG2578998.1"/>
    <property type="molecule type" value="Genomic_DNA"/>
</dbReference>
<evidence type="ECO:0000313" key="3">
    <source>
        <dbReference type="Proteomes" id="UP001165384"/>
    </source>
</evidence>
<evidence type="ECO:0000313" key="2">
    <source>
        <dbReference type="EMBL" id="MCG2578998.1"/>
    </source>
</evidence>
<dbReference type="InterPro" id="IPR005302">
    <property type="entry name" value="MoCF_Sase_C"/>
</dbReference>
<dbReference type="InterPro" id="IPR052716">
    <property type="entry name" value="MOSC_domain"/>
</dbReference>
<name>A0ABS9K758_9RHOO</name>
<dbReference type="SUPFAM" id="SSF50800">
    <property type="entry name" value="PK beta-barrel domain-like"/>
    <property type="match status" value="1"/>
</dbReference>
<accession>A0ABS9K758</accession>
<dbReference type="Proteomes" id="UP001165384">
    <property type="component" value="Unassembled WGS sequence"/>
</dbReference>
<dbReference type="InterPro" id="IPR011037">
    <property type="entry name" value="Pyrv_Knase-like_insert_dom_sf"/>
</dbReference>
<reference evidence="2" key="1">
    <citation type="submission" date="2022-01" db="EMBL/GenBank/DDBJ databases">
        <authorList>
            <person name="Jo J.-H."/>
            <person name="Im W.-T."/>
        </authorList>
    </citation>
    <scope>NUCLEOTIDE SEQUENCE</scope>
    <source>
        <strain evidence="2">XY25</strain>
    </source>
</reference>